<dbReference type="PROSITE" id="PS51154">
    <property type="entry name" value="MACRO"/>
    <property type="match status" value="1"/>
</dbReference>
<dbReference type="GO" id="GO:0005737">
    <property type="term" value="C:cytoplasm"/>
    <property type="evidence" value="ECO:0007669"/>
    <property type="project" value="TreeGrafter"/>
</dbReference>
<sequence length="200" mass="21971">MTEQAPTHAFTITFGDISLLQLKDGAIVNPSNTGLILGSGVSELIARRAGPFFQQQLHTARTALPGNRLEPGHILVTDGGQLTCKHLLHVSLVGKKKVDRKLITNAVLNTYDQAESLDISEIAFPALGVGVAKFPLTDFIQIFWKITLEELPRSESLRHVVLCLYNETEFNAVKEYVEARLESVPPSIRLEVKAATSWIG</sequence>
<dbReference type="SMART" id="SM00506">
    <property type="entry name" value="A1pp"/>
    <property type="match status" value="1"/>
</dbReference>
<evidence type="ECO:0000313" key="5">
    <source>
        <dbReference type="EMBL" id="QED27167.1"/>
    </source>
</evidence>
<dbReference type="InterPro" id="IPR043472">
    <property type="entry name" value="Macro_dom-like"/>
</dbReference>
<feature type="domain" description="Macro" evidence="4">
    <location>
        <begin position="1"/>
        <end position="181"/>
    </location>
</feature>
<evidence type="ECO:0000256" key="3">
    <source>
        <dbReference type="ARBA" id="ARBA00023027"/>
    </source>
</evidence>
<dbReference type="PANTHER" id="PTHR14453:SF67">
    <property type="entry name" value="POLY [ADP-RIBOSE] POLYMERASE"/>
    <property type="match status" value="1"/>
</dbReference>
<dbReference type="KEGG" id="bbae:FRD01_07900"/>
<dbReference type="Pfam" id="PF01661">
    <property type="entry name" value="Macro"/>
    <property type="match status" value="1"/>
</dbReference>
<evidence type="ECO:0000313" key="6">
    <source>
        <dbReference type="Proteomes" id="UP000321595"/>
    </source>
</evidence>
<dbReference type="GO" id="GO:0003714">
    <property type="term" value="F:transcription corepressor activity"/>
    <property type="evidence" value="ECO:0007669"/>
    <property type="project" value="TreeGrafter"/>
</dbReference>
<dbReference type="InterPro" id="IPR052056">
    <property type="entry name" value="Mono-ARTD/PARP"/>
</dbReference>
<dbReference type="SUPFAM" id="SSF52949">
    <property type="entry name" value="Macro domain-like"/>
    <property type="match status" value="1"/>
</dbReference>
<keyword evidence="1" id="KW-0328">Glycosyltransferase</keyword>
<protein>
    <recommendedName>
        <fullName evidence="4">Macro domain-containing protein</fullName>
    </recommendedName>
</protein>
<gene>
    <name evidence="5" type="ORF">FRD01_07900</name>
</gene>
<dbReference type="PANTHER" id="PTHR14453">
    <property type="entry name" value="PARP/ZINC FINGER CCCH TYPE DOMAIN CONTAINING PROTEIN"/>
    <property type="match status" value="1"/>
</dbReference>
<keyword evidence="2" id="KW-0808">Transferase</keyword>
<name>A0A5B8XQ00_9DELT</name>
<dbReference type="AlphaFoldDB" id="A0A5B8XQ00"/>
<dbReference type="EMBL" id="CP042467">
    <property type="protein sequence ID" value="QED27167.1"/>
    <property type="molecule type" value="Genomic_DNA"/>
</dbReference>
<dbReference type="GO" id="GO:0010629">
    <property type="term" value="P:negative regulation of gene expression"/>
    <property type="evidence" value="ECO:0007669"/>
    <property type="project" value="TreeGrafter"/>
</dbReference>
<dbReference type="InterPro" id="IPR002589">
    <property type="entry name" value="Macro_dom"/>
</dbReference>
<dbReference type="OrthoDB" id="6194521at2"/>
<dbReference type="RefSeq" id="WP_146958852.1">
    <property type="nucleotide sequence ID" value="NZ_CP042467.1"/>
</dbReference>
<evidence type="ECO:0000259" key="4">
    <source>
        <dbReference type="PROSITE" id="PS51154"/>
    </source>
</evidence>
<proteinExistence type="predicted"/>
<reference evidence="5 6" key="1">
    <citation type="submission" date="2019-08" db="EMBL/GenBank/DDBJ databases">
        <authorList>
            <person name="Liang Q."/>
        </authorList>
    </citation>
    <scope>NUCLEOTIDE SEQUENCE [LARGE SCALE GENOMIC DNA]</scope>
    <source>
        <strain evidence="5 6">V1718</strain>
    </source>
</reference>
<evidence type="ECO:0000256" key="1">
    <source>
        <dbReference type="ARBA" id="ARBA00022676"/>
    </source>
</evidence>
<evidence type="ECO:0000256" key="2">
    <source>
        <dbReference type="ARBA" id="ARBA00022679"/>
    </source>
</evidence>
<keyword evidence="6" id="KW-1185">Reference proteome</keyword>
<keyword evidence="3" id="KW-0520">NAD</keyword>
<accession>A0A5B8XQ00</accession>
<dbReference type="Gene3D" id="3.40.220.10">
    <property type="entry name" value="Leucine Aminopeptidase, subunit E, domain 1"/>
    <property type="match status" value="1"/>
</dbReference>
<organism evidence="5 6">
    <name type="scientific">Microvenator marinus</name>
    <dbReference type="NCBI Taxonomy" id="2600177"/>
    <lineage>
        <taxon>Bacteria</taxon>
        <taxon>Deltaproteobacteria</taxon>
        <taxon>Bradymonadales</taxon>
        <taxon>Microvenatoraceae</taxon>
        <taxon>Microvenator</taxon>
    </lineage>
</organism>
<dbReference type="GO" id="GO:0016757">
    <property type="term" value="F:glycosyltransferase activity"/>
    <property type="evidence" value="ECO:0007669"/>
    <property type="project" value="UniProtKB-KW"/>
</dbReference>
<dbReference type="Proteomes" id="UP000321595">
    <property type="component" value="Chromosome"/>
</dbReference>